<evidence type="ECO:0000313" key="4">
    <source>
        <dbReference type="EMBL" id="OQU83515.1"/>
    </source>
</evidence>
<comment type="similarity">
    <text evidence="1">Belongs to the protease inhibitor I13 (potato type I serine protease inhibitor) family.</text>
</comment>
<gene>
    <name evidence="4" type="ORF">SORBI_3005G129764</name>
</gene>
<name>A0A1Z5RJ94_SORBI</name>
<dbReference type="InParanoid" id="A0A1Z5RJ94"/>
<dbReference type="GO" id="GO:0004867">
    <property type="term" value="F:serine-type endopeptidase inhibitor activity"/>
    <property type="evidence" value="ECO:0007669"/>
    <property type="project" value="UniProtKB-KW"/>
</dbReference>
<reference evidence="5" key="2">
    <citation type="journal article" date="2018" name="Plant J.">
        <title>The Sorghum bicolor reference genome: improved assembly, gene annotations, a transcriptome atlas, and signatures of genome organization.</title>
        <authorList>
            <person name="McCormick R.F."/>
            <person name="Truong S.K."/>
            <person name="Sreedasyam A."/>
            <person name="Jenkins J."/>
            <person name="Shu S."/>
            <person name="Sims D."/>
            <person name="Kennedy M."/>
            <person name="Amirebrahimi M."/>
            <person name="Weers B.D."/>
            <person name="McKinley B."/>
            <person name="Mattison A."/>
            <person name="Morishige D.T."/>
            <person name="Grimwood J."/>
            <person name="Schmutz J."/>
            <person name="Mullet J.E."/>
        </authorList>
    </citation>
    <scope>NUCLEOTIDE SEQUENCE [LARGE SCALE GENOMIC DNA]</scope>
    <source>
        <strain evidence="5">cv. BTx623</strain>
    </source>
</reference>
<dbReference type="InterPro" id="IPR036354">
    <property type="entry name" value="Prot_inh_pot1_sf"/>
</dbReference>
<proteinExistence type="inferred from homology"/>
<dbReference type="Proteomes" id="UP000000768">
    <property type="component" value="Chromosome 5"/>
</dbReference>
<dbReference type="SUPFAM" id="SSF54654">
    <property type="entry name" value="CI-2 family of serine protease inhibitors"/>
    <property type="match status" value="1"/>
</dbReference>
<dbReference type="EMBL" id="CM000764">
    <property type="protein sequence ID" value="OQU83515.1"/>
    <property type="molecule type" value="Genomic_DNA"/>
</dbReference>
<evidence type="ECO:0000256" key="1">
    <source>
        <dbReference type="ARBA" id="ARBA00008210"/>
    </source>
</evidence>
<evidence type="ECO:0000313" key="5">
    <source>
        <dbReference type="Proteomes" id="UP000000768"/>
    </source>
</evidence>
<accession>A0A1Z5RJ94</accession>
<evidence type="ECO:0000256" key="2">
    <source>
        <dbReference type="ARBA" id="ARBA00022690"/>
    </source>
</evidence>
<dbReference type="Gramene" id="OQU83515">
    <property type="protein sequence ID" value="OQU83515"/>
    <property type="gene ID" value="SORBI_3005G129764"/>
</dbReference>
<protein>
    <submittedName>
        <fullName evidence="4">Uncharacterized protein</fullName>
    </submittedName>
</protein>
<evidence type="ECO:0000256" key="3">
    <source>
        <dbReference type="ARBA" id="ARBA00022900"/>
    </source>
</evidence>
<dbReference type="AlphaFoldDB" id="A0A1Z5RJ94"/>
<reference evidence="4 5" key="1">
    <citation type="journal article" date="2009" name="Nature">
        <title>The Sorghum bicolor genome and the diversification of grasses.</title>
        <authorList>
            <person name="Paterson A.H."/>
            <person name="Bowers J.E."/>
            <person name="Bruggmann R."/>
            <person name="Dubchak I."/>
            <person name="Grimwood J."/>
            <person name="Gundlach H."/>
            <person name="Haberer G."/>
            <person name="Hellsten U."/>
            <person name="Mitros T."/>
            <person name="Poliakov A."/>
            <person name="Schmutz J."/>
            <person name="Spannagl M."/>
            <person name="Tang H."/>
            <person name="Wang X."/>
            <person name="Wicker T."/>
            <person name="Bharti A.K."/>
            <person name="Chapman J."/>
            <person name="Feltus F.A."/>
            <person name="Gowik U."/>
            <person name="Grigoriev I.V."/>
            <person name="Lyons E."/>
            <person name="Maher C.A."/>
            <person name="Martis M."/>
            <person name="Narechania A."/>
            <person name="Otillar R.P."/>
            <person name="Penning B.W."/>
            <person name="Salamov A.A."/>
            <person name="Wang Y."/>
            <person name="Zhang L."/>
            <person name="Carpita N.C."/>
            <person name="Freeling M."/>
            <person name="Gingle A.R."/>
            <person name="Hash C.T."/>
            <person name="Keller B."/>
            <person name="Klein P."/>
            <person name="Kresovich S."/>
            <person name="McCann M.C."/>
            <person name="Ming R."/>
            <person name="Peterson D.G."/>
            <person name="Mehboob-ur-Rahman"/>
            <person name="Ware D."/>
            <person name="Westhoff P."/>
            <person name="Mayer K.F."/>
            <person name="Messing J."/>
            <person name="Rokhsar D.S."/>
        </authorList>
    </citation>
    <scope>NUCLEOTIDE SEQUENCE [LARGE SCALE GENOMIC DNA]</scope>
    <source>
        <strain evidence="5">cv. BTx623</strain>
    </source>
</reference>
<sequence>MAAPAPYTKTEWPELEGEDLRDALVTISQQRPDVTGVFLIIGLMENAPPNTAGGVRVIINIGIDENGCLAKATFILFYALIYQRQTSLE</sequence>
<dbReference type="Gene3D" id="3.30.10.10">
    <property type="entry name" value="Trypsin Inhibitor V, subunit A"/>
    <property type="match status" value="1"/>
</dbReference>
<keyword evidence="3" id="KW-0722">Serine protease inhibitor</keyword>
<keyword evidence="2" id="KW-0646">Protease inhibitor</keyword>
<organism evidence="4 5">
    <name type="scientific">Sorghum bicolor</name>
    <name type="common">Sorghum</name>
    <name type="synonym">Sorghum vulgare</name>
    <dbReference type="NCBI Taxonomy" id="4558"/>
    <lineage>
        <taxon>Eukaryota</taxon>
        <taxon>Viridiplantae</taxon>
        <taxon>Streptophyta</taxon>
        <taxon>Embryophyta</taxon>
        <taxon>Tracheophyta</taxon>
        <taxon>Spermatophyta</taxon>
        <taxon>Magnoliopsida</taxon>
        <taxon>Liliopsida</taxon>
        <taxon>Poales</taxon>
        <taxon>Poaceae</taxon>
        <taxon>PACMAD clade</taxon>
        <taxon>Panicoideae</taxon>
        <taxon>Andropogonodae</taxon>
        <taxon>Andropogoneae</taxon>
        <taxon>Sorghinae</taxon>
        <taxon>Sorghum</taxon>
    </lineage>
</organism>
<keyword evidence="5" id="KW-1185">Reference proteome</keyword>